<keyword evidence="10" id="KW-0325">Glycoprotein</keyword>
<keyword evidence="9 11" id="KW-0472">Membrane</keyword>
<dbReference type="GO" id="GO:0005789">
    <property type="term" value="C:endoplasmic reticulum membrane"/>
    <property type="evidence" value="ECO:0007669"/>
    <property type="project" value="UniProtKB-SubCell"/>
</dbReference>
<evidence type="ECO:0000256" key="7">
    <source>
        <dbReference type="ARBA" id="ARBA00022824"/>
    </source>
</evidence>
<feature type="transmembrane region" description="Helical" evidence="11">
    <location>
        <begin position="512"/>
        <end position="531"/>
    </location>
</feature>
<evidence type="ECO:0008006" key="14">
    <source>
        <dbReference type="Google" id="ProtNLM"/>
    </source>
</evidence>
<dbReference type="Proteomes" id="UP001054889">
    <property type="component" value="Unassembled WGS sequence"/>
</dbReference>
<dbReference type="InterPro" id="IPR039524">
    <property type="entry name" value="PIGO/GPI13"/>
</dbReference>
<evidence type="ECO:0000256" key="3">
    <source>
        <dbReference type="ARBA" id="ARBA00008695"/>
    </source>
</evidence>
<name>A0AAV5FPU7_ELECO</name>
<dbReference type="InterPro" id="IPR002591">
    <property type="entry name" value="Phosphodiest/P_Trfase"/>
</dbReference>
<evidence type="ECO:0000256" key="10">
    <source>
        <dbReference type="ARBA" id="ARBA00023180"/>
    </source>
</evidence>
<evidence type="ECO:0000256" key="2">
    <source>
        <dbReference type="ARBA" id="ARBA00004687"/>
    </source>
</evidence>
<evidence type="ECO:0000256" key="4">
    <source>
        <dbReference type="ARBA" id="ARBA00022502"/>
    </source>
</evidence>
<dbReference type="Gene3D" id="3.40.720.10">
    <property type="entry name" value="Alkaline Phosphatase, subunit A"/>
    <property type="match status" value="1"/>
</dbReference>
<comment type="similarity">
    <text evidence="3">Belongs to the PIGG/PIGN/PIGO family. PIGO subfamily.</text>
</comment>
<evidence type="ECO:0000256" key="8">
    <source>
        <dbReference type="ARBA" id="ARBA00022989"/>
    </source>
</evidence>
<dbReference type="SUPFAM" id="SSF53649">
    <property type="entry name" value="Alkaline phosphatase-like"/>
    <property type="match status" value="1"/>
</dbReference>
<keyword evidence="6 11" id="KW-0812">Transmembrane</keyword>
<comment type="pathway">
    <text evidence="2">Glycolipid biosynthesis; glycosylphosphatidylinositol-anchor biosynthesis.</text>
</comment>
<evidence type="ECO:0000313" key="12">
    <source>
        <dbReference type="EMBL" id="GJN37813.1"/>
    </source>
</evidence>
<dbReference type="EMBL" id="BQKI01000095">
    <property type="protein sequence ID" value="GJN37813.1"/>
    <property type="molecule type" value="Genomic_DNA"/>
</dbReference>
<dbReference type="AlphaFoldDB" id="A0AAV5FPU7"/>
<proteinExistence type="inferred from homology"/>
<keyword evidence="5" id="KW-0808">Transferase</keyword>
<evidence type="ECO:0000256" key="9">
    <source>
        <dbReference type="ARBA" id="ARBA00023136"/>
    </source>
</evidence>
<keyword evidence="13" id="KW-1185">Reference proteome</keyword>
<dbReference type="CDD" id="cd16023">
    <property type="entry name" value="GPI_EPT_3"/>
    <property type="match status" value="1"/>
</dbReference>
<dbReference type="Pfam" id="PF01663">
    <property type="entry name" value="Phosphodiest"/>
    <property type="match status" value="1"/>
</dbReference>
<dbReference type="GO" id="GO:0051377">
    <property type="term" value="F:mannose-ethanolamine phosphotransferase activity"/>
    <property type="evidence" value="ECO:0007669"/>
    <property type="project" value="InterPro"/>
</dbReference>
<evidence type="ECO:0000313" key="13">
    <source>
        <dbReference type="Proteomes" id="UP001054889"/>
    </source>
</evidence>
<evidence type="ECO:0000256" key="11">
    <source>
        <dbReference type="SAM" id="Phobius"/>
    </source>
</evidence>
<dbReference type="PANTHER" id="PTHR23071">
    <property type="entry name" value="PHOSPHATIDYLINOSITOL GLYCAN"/>
    <property type="match status" value="1"/>
</dbReference>
<dbReference type="InterPro" id="IPR037675">
    <property type="entry name" value="PIG-O_N"/>
</dbReference>
<comment type="caution">
    <text evidence="12">The sequence shown here is derived from an EMBL/GenBank/DDBJ whole genome shotgun (WGS) entry which is preliminary data.</text>
</comment>
<accession>A0AAV5FPU7</accession>
<reference evidence="12" key="1">
    <citation type="journal article" date="2018" name="DNA Res.">
        <title>Multiple hybrid de novo genome assembly of finger millet, an orphan allotetraploid crop.</title>
        <authorList>
            <person name="Hatakeyama M."/>
            <person name="Aluri S."/>
            <person name="Balachadran M.T."/>
            <person name="Sivarajan S.R."/>
            <person name="Patrignani A."/>
            <person name="Gruter S."/>
            <person name="Poveda L."/>
            <person name="Shimizu-Inatsugi R."/>
            <person name="Baeten J."/>
            <person name="Francoijs K.J."/>
            <person name="Nataraja K.N."/>
            <person name="Reddy Y.A.N."/>
            <person name="Phadnis S."/>
            <person name="Ravikumar R.L."/>
            <person name="Schlapbach R."/>
            <person name="Sreeman S.M."/>
            <person name="Shimizu K.K."/>
        </authorList>
    </citation>
    <scope>NUCLEOTIDE SEQUENCE</scope>
</reference>
<organism evidence="12 13">
    <name type="scientific">Eleusine coracana subsp. coracana</name>
    <dbReference type="NCBI Taxonomy" id="191504"/>
    <lineage>
        <taxon>Eukaryota</taxon>
        <taxon>Viridiplantae</taxon>
        <taxon>Streptophyta</taxon>
        <taxon>Embryophyta</taxon>
        <taxon>Tracheophyta</taxon>
        <taxon>Spermatophyta</taxon>
        <taxon>Magnoliopsida</taxon>
        <taxon>Liliopsida</taxon>
        <taxon>Poales</taxon>
        <taxon>Poaceae</taxon>
        <taxon>PACMAD clade</taxon>
        <taxon>Chloridoideae</taxon>
        <taxon>Cynodonteae</taxon>
        <taxon>Eleusininae</taxon>
        <taxon>Eleusine</taxon>
    </lineage>
</organism>
<dbReference type="InterPro" id="IPR017850">
    <property type="entry name" value="Alkaline_phosphatase_core_sf"/>
</dbReference>
<reference evidence="12" key="2">
    <citation type="submission" date="2021-12" db="EMBL/GenBank/DDBJ databases">
        <title>Resequencing data analysis of finger millet.</title>
        <authorList>
            <person name="Hatakeyama M."/>
            <person name="Aluri S."/>
            <person name="Balachadran M.T."/>
            <person name="Sivarajan S.R."/>
            <person name="Poveda L."/>
            <person name="Shimizu-Inatsugi R."/>
            <person name="Schlapbach R."/>
            <person name="Sreeman S.M."/>
            <person name="Shimizu K.K."/>
        </authorList>
    </citation>
    <scope>NUCLEOTIDE SEQUENCE</scope>
</reference>
<protein>
    <recommendedName>
        <fullName evidence="14">GPI ethanolamine phosphate transferase 3</fullName>
    </recommendedName>
</protein>
<dbReference type="GO" id="GO:0006506">
    <property type="term" value="P:GPI anchor biosynthetic process"/>
    <property type="evidence" value="ECO:0007669"/>
    <property type="project" value="UniProtKB-KW"/>
</dbReference>
<keyword evidence="4" id="KW-0337">GPI-anchor biosynthesis</keyword>
<keyword evidence="8 11" id="KW-1133">Transmembrane helix</keyword>
<gene>
    <name evidence="12" type="primary">gb26804</name>
    <name evidence="12" type="ORF">PR202_gb26804</name>
</gene>
<dbReference type="PANTHER" id="PTHR23071:SF1">
    <property type="entry name" value="GPI ETHANOLAMINE PHOSPHATE TRANSFERASE 3"/>
    <property type="match status" value="1"/>
</dbReference>
<evidence type="ECO:0000256" key="6">
    <source>
        <dbReference type="ARBA" id="ARBA00022692"/>
    </source>
</evidence>
<evidence type="ECO:0000256" key="5">
    <source>
        <dbReference type="ARBA" id="ARBA00022679"/>
    </source>
</evidence>
<sequence>MASPASHRRRSRLLSWPLLFFAILAVHSFAVYLFTRGFLLTRTELALHSSRDDRPRDVSPGCASWPPPAVDRLVIVVLDALRFDFVAPSTLFQEKQPWMDKLQVLQELAANEKTSAKIFKALADPPTTSLQRLKALTTGGLPTFIDVGNSFGAPAIVEDNIMYQLVKNGKRVVMMGDDTWIQLYPEHFNKSFPYPSFNVKDLDTVDNGVIEHLLPSLHRNDWDVLIAHFLGVDHAGHIFGVDSTPMTHKLEQYNKILEGVVDTLRSLSKPGGPHENTLLLVMGDHGQTLNGDHGGGTAEEVETSLFAWSPKAPPDAVLSVLRESSCVIDMHGKEVCISTMQQLDFAATISALLGIPFPFGSIGRVNPDLYALSAGTWDSKRMGANACTSQNDVEAWMRRYAEVLCINSWQVKRYVDVYSATSVIGFPSEVLQQSFAKFARNAWTEFDLWFMGIGLSLMSNYLDLVGKARPFCGIDLHDRRCTFDGLRYGAAFIGFDHFQIIRQGLLLSIDTFGVSHILPILSLPFIALVWCNTASRGKKVKDSIINSLTQVLKENFVFSWSVDTALQLNT</sequence>
<evidence type="ECO:0000256" key="1">
    <source>
        <dbReference type="ARBA" id="ARBA00004477"/>
    </source>
</evidence>
<keyword evidence="7" id="KW-0256">Endoplasmic reticulum</keyword>
<comment type="subcellular location">
    <subcellularLocation>
        <location evidence="1">Endoplasmic reticulum membrane</location>
        <topology evidence="1">Multi-pass membrane protein</topology>
    </subcellularLocation>
</comment>